<accession>A0A9P6QR12</accession>
<reference evidence="1" key="1">
    <citation type="journal article" date="2020" name="Fungal Divers.">
        <title>Resolving the Mortierellaceae phylogeny through synthesis of multi-gene phylogenetics and phylogenomics.</title>
        <authorList>
            <person name="Vandepol N."/>
            <person name="Liber J."/>
            <person name="Desiro A."/>
            <person name="Na H."/>
            <person name="Kennedy M."/>
            <person name="Barry K."/>
            <person name="Grigoriev I.V."/>
            <person name="Miller A.N."/>
            <person name="O'Donnell K."/>
            <person name="Stajich J.E."/>
            <person name="Bonito G."/>
        </authorList>
    </citation>
    <scope>NUCLEOTIDE SEQUENCE</scope>
    <source>
        <strain evidence="1">NVP60</strain>
    </source>
</reference>
<feature type="non-terminal residue" evidence="1">
    <location>
        <position position="51"/>
    </location>
</feature>
<keyword evidence="2" id="KW-1185">Reference proteome</keyword>
<name>A0A9P6QR12_9FUNG</name>
<dbReference type="EMBL" id="JAAAIN010003922">
    <property type="protein sequence ID" value="KAG0283480.1"/>
    <property type="molecule type" value="Genomic_DNA"/>
</dbReference>
<evidence type="ECO:0000313" key="1">
    <source>
        <dbReference type="EMBL" id="KAG0283480.1"/>
    </source>
</evidence>
<gene>
    <name evidence="1" type="ORF">BGZ97_008535</name>
</gene>
<comment type="caution">
    <text evidence="1">The sequence shown here is derived from an EMBL/GenBank/DDBJ whole genome shotgun (WGS) entry which is preliminary data.</text>
</comment>
<sequence>FFTEMSLPARFRPSLVDSCVCSTYSDTSMISGSSTTIWWELRRTRGCRWRF</sequence>
<dbReference type="Proteomes" id="UP000823405">
    <property type="component" value="Unassembled WGS sequence"/>
</dbReference>
<proteinExistence type="predicted"/>
<evidence type="ECO:0000313" key="2">
    <source>
        <dbReference type="Proteomes" id="UP000823405"/>
    </source>
</evidence>
<protein>
    <submittedName>
        <fullName evidence="1">Uncharacterized protein</fullName>
    </submittedName>
</protein>
<feature type="non-terminal residue" evidence="1">
    <location>
        <position position="1"/>
    </location>
</feature>
<organism evidence="1 2">
    <name type="scientific">Linnemannia gamsii</name>
    <dbReference type="NCBI Taxonomy" id="64522"/>
    <lineage>
        <taxon>Eukaryota</taxon>
        <taxon>Fungi</taxon>
        <taxon>Fungi incertae sedis</taxon>
        <taxon>Mucoromycota</taxon>
        <taxon>Mortierellomycotina</taxon>
        <taxon>Mortierellomycetes</taxon>
        <taxon>Mortierellales</taxon>
        <taxon>Mortierellaceae</taxon>
        <taxon>Linnemannia</taxon>
    </lineage>
</organism>
<dbReference type="AlphaFoldDB" id="A0A9P6QR12"/>